<evidence type="ECO:0000256" key="1">
    <source>
        <dbReference type="ARBA" id="ARBA00004196"/>
    </source>
</evidence>
<feature type="compositionally biased region" description="Low complexity" evidence="4">
    <location>
        <begin position="350"/>
        <end position="382"/>
    </location>
</feature>
<feature type="region of interest" description="Disordered" evidence="4">
    <location>
        <begin position="117"/>
        <end position="150"/>
    </location>
</feature>
<dbReference type="GO" id="GO:0015562">
    <property type="term" value="F:efflux transmembrane transporter activity"/>
    <property type="evidence" value="ECO:0007669"/>
    <property type="project" value="TreeGrafter"/>
</dbReference>
<dbReference type="Gene3D" id="2.40.50.100">
    <property type="match status" value="2"/>
</dbReference>
<feature type="domain" description="Multidrug resistance protein MdtA-like C-terminal permuted SH3" evidence="6">
    <location>
        <begin position="532"/>
        <end position="588"/>
    </location>
</feature>
<dbReference type="InterPro" id="IPR058625">
    <property type="entry name" value="MdtA-like_BSH"/>
</dbReference>
<dbReference type="OrthoDB" id="5197506at2"/>
<dbReference type="SUPFAM" id="SSF111369">
    <property type="entry name" value="HlyD-like secretion proteins"/>
    <property type="match status" value="1"/>
</dbReference>
<feature type="compositionally biased region" description="Low complexity" evidence="4">
    <location>
        <begin position="132"/>
        <end position="149"/>
    </location>
</feature>
<protein>
    <submittedName>
        <fullName evidence="7">Efflux RND transporter periplasmic adaptor subunit</fullName>
    </submittedName>
</protein>
<evidence type="ECO:0000313" key="7">
    <source>
        <dbReference type="EMBL" id="AYG02729.1"/>
    </source>
</evidence>
<evidence type="ECO:0000259" key="6">
    <source>
        <dbReference type="Pfam" id="PF25967"/>
    </source>
</evidence>
<accession>A0A387BNN0</accession>
<dbReference type="RefSeq" id="WP_120788263.1">
    <property type="nucleotide sequence ID" value="NZ_CP032624.1"/>
</dbReference>
<dbReference type="Gene3D" id="2.40.420.20">
    <property type="match status" value="1"/>
</dbReference>
<dbReference type="PROSITE" id="PS51318">
    <property type="entry name" value="TAT"/>
    <property type="match status" value="1"/>
</dbReference>
<evidence type="ECO:0000313" key="8">
    <source>
        <dbReference type="Proteomes" id="UP000275069"/>
    </source>
</evidence>
<dbReference type="PANTHER" id="PTHR30469">
    <property type="entry name" value="MULTIDRUG RESISTANCE PROTEIN MDTA"/>
    <property type="match status" value="1"/>
</dbReference>
<dbReference type="InterPro" id="IPR006311">
    <property type="entry name" value="TAT_signal"/>
</dbReference>
<keyword evidence="3" id="KW-0813">Transport</keyword>
<dbReference type="Gene3D" id="2.40.30.170">
    <property type="match status" value="1"/>
</dbReference>
<sequence>MADARRMRSTRRRRVITASVAIGVALCLAGGGGAWAALRPHGPSFRVASAEKGDVTQTASLAGTVASATRADRAFQVSGTVSAVDVKVGDKVTAGQTLATLDTSMLNDTVTQSQQSVTTAQQKLNDDLASQTGSTTSSSTTASAASTTDADSDGLALGTFVAAAAPSGSTDLSADIAAVQSAQSALIDLFTGSSGVEALTADAQGQLTALQTALTGLGASTECAAFANDQDVSQASTDLTTCKSQVAAALAAAATGGASPSTSSALTQLTTDLTALSDLSTKIDDAKTTLDDAVTKLQNDANAVATSTPTQPAQGSQPSSGSGSGSGSGNGPSSGSGKAPSGSGEGTSGMSGSSDSKSNGASRSGSGSSGATGTSGKTTTPASAEQIVADQASLASAQANLAVAQQNVSLATLTSPIAGTVAAVGVSAGSSVTAKSTSQVISVIGDSGWIVDTAVTATALGPLKVGQSATVNVSGVSGALTGKVTAIGFLNTATDSSTPSYDVTLALAGSGSGLLNGASARLTVDVAKASAVLTVPSSAVHLGAGNTYSVDVLAGGKAVARQVKVGAIGSDRTQITSGLSAGDQVILADLSSTVSSDSTQTGTGRFGGGATGGLGGARTFGGGTGGLGGGGFGGGQRVEPKIGG</sequence>
<dbReference type="EMBL" id="CP032624">
    <property type="protein sequence ID" value="AYG02729.1"/>
    <property type="molecule type" value="Genomic_DNA"/>
</dbReference>
<organism evidence="7 8">
    <name type="scientific">Gryllotalpicola protaetiae</name>
    <dbReference type="NCBI Taxonomy" id="2419771"/>
    <lineage>
        <taxon>Bacteria</taxon>
        <taxon>Bacillati</taxon>
        <taxon>Actinomycetota</taxon>
        <taxon>Actinomycetes</taxon>
        <taxon>Micrococcales</taxon>
        <taxon>Microbacteriaceae</taxon>
        <taxon>Gryllotalpicola</taxon>
    </lineage>
</organism>
<dbReference type="Proteomes" id="UP000275069">
    <property type="component" value="Chromosome"/>
</dbReference>
<gene>
    <name evidence="7" type="ORF">D7I44_03795</name>
</gene>
<dbReference type="NCBIfam" id="TIGR01730">
    <property type="entry name" value="RND_mfp"/>
    <property type="match status" value="1"/>
</dbReference>
<evidence type="ECO:0000256" key="2">
    <source>
        <dbReference type="ARBA" id="ARBA00009477"/>
    </source>
</evidence>
<feature type="compositionally biased region" description="Polar residues" evidence="4">
    <location>
        <begin position="303"/>
        <end position="314"/>
    </location>
</feature>
<comment type="subcellular location">
    <subcellularLocation>
        <location evidence="1">Cell envelope</location>
    </subcellularLocation>
</comment>
<keyword evidence="8" id="KW-1185">Reference proteome</keyword>
<dbReference type="Pfam" id="PF25917">
    <property type="entry name" value="BSH_RND"/>
    <property type="match status" value="1"/>
</dbReference>
<feature type="region of interest" description="Disordered" evidence="4">
    <location>
        <begin position="303"/>
        <end position="382"/>
    </location>
</feature>
<dbReference type="KEGG" id="gry:D7I44_03795"/>
<evidence type="ECO:0000256" key="3">
    <source>
        <dbReference type="ARBA" id="ARBA00022448"/>
    </source>
</evidence>
<evidence type="ECO:0000256" key="4">
    <source>
        <dbReference type="SAM" id="MobiDB-lite"/>
    </source>
</evidence>
<dbReference type="Gene3D" id="1.10.287.470">
    <property type="entry name" value="Helix hairpin bin"/>
    <property type="match status" value="1"/>
</dbReference>
<feature type="domain" description="Multidrug resistance protein MdtA-like barrel-sandwich hybrid" evidence="5">
    <location>
        <begin position="76"/>
        <end position="441"/>
    </location>
</feature>
<dbReference type="AlphaFoldDB" id="A0A387BNN0"/>
<dbReference type="Pfam" id="PF25967">
    <property type="entry name" value="RND-MFP_C"/>
    <property type="match status" value="1"/>
</dbReference>
<dbReference type="InterPro" id="IPR006143">
    <property type="entry name" value="RND_pump_MFP"/>
</dbReference>
<reference evidence="7 8" key="1">
    <citation type="submission" date="2018-09" db="EMBL/GenBank/DDBJ databases">
        <title>Genome sequencing of strain 2DFW10M-5.</title>
        <authorList>
            <person name="Heo J."/>
            <person name="Kim S.-J."/>
            <person name="Kwon S.-W."/>
        </authorList>
    </citation>
    <scope>NUCLEOTIDE SEQUENCE [LARGE SCALE GENOMIC DNA]</scope>
    <source>
        <strain evidence="7 8">2DFW10M-5</strain>
    </source>
</reference>
<feature type="compositionally biased region" description="Gly residues" evidence="4">
    <location>
        <begin position="322"/>
        <end position="334"/>
    </location>
</feature>
<evidence type="ECO:0000259" key="5">
    <source>
        <dbReference type="Pfam" id="PF25917"/>
    </source>
</evidence>
<dbReference type="GO" id="GO:1990281">
    <property type="term" value="C:efflux pump complex"/>
    <property type="evidence" value="ECO:0007669"/>
    <property type="project" value="TreeGrafter"/>
</dbReference>
<dbReference type="InterPro" id="IPR058627">
    <property type="entry name" value="MdtA-like_C"/>
</dbReference>
<name>A0A387BNN0_9MICO</name>
<comment type="similarity">
    <text evidence="2">Belongs to the membrane fusion protein (MFP) (TC 8.A.1) family.</text>
</comment>
<dbReference type="PANTHER" id="PTHR30469:SF33">
    <property type="entry name" value="SLR1207 PROTEIN"/>
    <property type="match status" value="1"/>
</dbReference>
<proteinExistence type="inferred from homology"/>